<proteinExistence type="predicted"/>
<evidence type="ECO:0000256" key="3">
    <source>
        <dbReference type="ARBA" id="ARBA00022989"/>
    </source>
</evidence>
<evidence type="ECO:0000256" key="2">
    <source>
        <dbReference type="ARBA" id="ARBA00022692"/>
    </source>
</evidence>
<evidence type="ECO:0000256" key="5">
    <source>
        <dbReference type="SAM" id="Phobius"/>
    </source>
</evidence>
<keyword evidence="2 5" id="KW-0812">Transmembrane</keyword>
<keyword evidence="4 5" id="KW-0472">Membrane</keyword>
<reference evidence="7 8" key="1">
    <citation type="submission" date="2019-03" db="EMBL/GenBank/DDBJ databases">
        <authorList>
            <person name="Zhang S."/>
        </authorList>
    </citation>
    <scope>NUCLEOTIDE SEQUENCE [LARGE SCALE GENOMIC DNA]</scope>
    <source>
        <strain evidence="7 8">S4J41</strain>
    </source>
</reference>
<dbReference type="InterPro" id="IPR009915">
    <property type="entry name" value="NnrU_dom"/>
</dbReference>
<dbReference type="Pfam" id="PF07298">
    <property type="entry name" value="NnrU"/>
    <property type="match status" value="1"/>
</dbReference>
<evidence type="ECO:0000259" key="6">
    <source>
        <dbReference type="Pfam" id="PF07298"/>
    </source>
</evidence>
<dbReference type="GO" id="GO:0016020">
    <property type="term" value="C:membrane"/>
    <property type="evidence" value="ECO:0007669"/>
    <property type="project" value="UniProtKB-SubCell"/>
</dbReference>
<protein>
    <recommendedName>
        <fullName evidence="6">NnrU domain-containing protein</fullName>
    </recommendedName>
</protein>
<organism evidence="7 8">
    <name type="scientific">Antarcticimicrobium sediminis</name>
    <dbReference type="NCBI Taxonomy" id="2546227"/>
    <lineage>
        <taxon>Bacteria</taxon>
        <taxon>Pseudomonadati</taxon>
        <taxon>Pseudomonadota</taxon>
        <taxon>Alphaproteobacteria</taxon>
        <taxon>Rhodobacterales</taxon>
        <taxon>Paracoccaceae</taxon>
        <taxon>Antarcticimicrobium</taxon>
    </lineage>
</organism>
<feature type="domain" description="NnrU" evidence="6">
    <location>
        <begin position="5"/>
        <end position="178"/>
    </location>
</feature>
<dbReference type="OrthoDB" id="5293641at2"/>
<feature type="transmembrane region" description="Helical" evidence="5">
    <location>
        <begin position="37"/>
        <end position="55"/>
    </location>
</feature>
<dbReference type="Proteomes" id="UP000294662">
    <property type="component" value="Unassembled WGS sequence"/>
</dbReference>
<comment type="caution">
    <text evidence="7">The sequence shown here is derived from an EMBL/GenBank/DDBJ whole genome shotgun (WGS) entry which is preliminary data.</text>
</comment>
<comment type="subcellular location">
    <subcellularLocation>
        <location evidence="1">Membrane</location>
        <topology evidence="1">Multi-pass membrane protein</topology>
    </subcellularLocation>
</comment>
<feature type="transmembrane region" description="Helical" evidence="5">
    <location>
        <begin position="96"/>
        <end position="114"/>
    </location>
</feature>
<evidence type="ECO:0000256" key="4">
    <source>
        <dbReference type="ARBA" id="ARBA00023136"/>
    </source>
</evidence>
<dbReference type="EMBL" id="SMFP01000003">
    <property type="protein sequence ID" value="TDE39632.1"/>
    <property type="molecule type" value="Genomic_DNA"/>
</dbReference>
<dbReference type="AlphaFoldDB" id="A0A4R5EXJ3"/>
<keyword evidence="8" id="KW-1185">Reference proteome</keyword>
<name>A0A4R5EXJ3_9RHOB</name>
<evidence type="ECO:0000313" key="7">
    <source>
        <dbReference type="EMBL" id="TDE39632.1"/>
    </source>
</evidence>
<sequence length="183" mass="19706">MVFSLLILGVALWWAGHLFKRVAPARRAAMGDKGKGAVALVLFVAIVLMVIGYRGADGAFFWGRHPATVGINNLLMLVALYLTTPGPSKGALLYRMRHPMLTGVLLWSVAHLLVNGDVPSFILFGGVGIWALVEMVVINRAEPDWTPPAKGSLGKDAMFLAISAVLLVVIGYIHLWLGYPAFG</sequence>
<accession>A0A4R5EXJ3</accession>
<feature type="transmembrane region" description="Helical" evidence="5">
    <location>
        <begin position="121"/>
        <end position="138"/>
    </location>
</feature>
<feature type="transmembrane region" description="Helical" evidence="5">
    <location>
        <begin position="67"/>
        <end position="84"/>
    </location>
</feature>
<evidence type="ECO:0000313" key="8">
    <source>
        <dbReference type="Proteomes" id="UP000294662"/>
    </source>
</evidence>
<dbReference type="RefSeq" id="WP_132827886.1">
    <property type="nucleotide sequence ID" value="NZ_SMFP01000003.1"/>
</dbReference>
<feature type="transmembrane region" description="Helical" evidence="5">
    <location>
        <begin position="158"/>
        <end position="179"/>
    </location>
</feature>
<gene>
    <name evidence="7" type="ORF">E1B25_06160</name>
</gene>
<evidence type="ECO:0000256" key="1">
    <source>
        <dbReference type="ARBA" id="ARBA00004141"/>
    </source>
</evidence>
<keyword evidence="3 5" id="KW-1133">Transmembrane helix</keyword>